<evidence type="ECO:0000313" key="3">
    <source>
        <dbReference type="Proteomes" id="UP000199403"/>
    </source>
</evidence>
<dbReference type="InterPro" id="IPR025364">
    <property type="entry name" value="DUF4268"/>
</dbReference>
<feature type="domain" description="DUF4268" evidence="1">
    <location>
        <begin position="12"/>
        <end position="145"/>
    </location>
</feature>
<dbReference type="STRING" id="1416801.SAMN05192553_103640"/>
<keyword evidence="3" id="KW-1185">Reference proteome</keyword>
<accession>A0A1H6YD93</accession>
<gene>
    <name evidence="2" type="ORF">SAMN05192553_103640</name>
</gene>
<dbReference type="Pfam" id="PF14088">
    <property type="entry name" value="DUF4268"/>
    <property type="match status" value="1"/>
</dbReference>
<evidence type="ECO:0000313" key="2">
    <source>
        <dbReference type="EMBL" id="SEJ39209.1"/>
    </source>
</evidence>
<organism evidence="2 3">
    <name type="scientific">Cyclobacterium xiamenense</name>
    <dbReference type="NCBI Taxonomy" id="1297121"/>
    <lineage>
        <taxon>Bacteria</taxon>
        <taxon>Pseudomonadati</taxon>
        <taxon>Bacteroidota</taxon>
        <taxon>Cytophagia</taxon>
        <taxon>Cytophagales</taxon>
        <taxon>Cyclobacteriaceae</taxon>
        <taxon>Cyclobacterium</taxon>
    </lineage>
</organism>
<name>A0A1H6YD93_9BACT</name>
<evidence type="ECO:0000259" key="1">
    <source>
        <dbReference type="Pfam" id="PF14088"/>
    </source>
</evidence>
<reference evidence="3" key="1">
    <citation type="submission" date="2016-10" db="EMBL/GenBank/DDBJ databases">
        <authorList>
            <person name="Varghese N."/>
            <person name="Submissions S."/>
        </authorList>
    </citation>
    <scope>NUCLEOTIDE SEQUENCE [LARGE SCALE GENOMIC DNA]</scope>
    <source>
        <strain evidence="3">IBRC-M 10761</strain>
    </source>
</reference>
<dbReference type="RefSeq" id="WP_092174425.1">
    <property type="nucleotide sequence ID" value="NZ_FNZH01000003.1"/>
</dbReference>
<protein>
    <recommendedName>
        <fullName evidence="1">DUF4268 domain-containing protein</fullName>
    </recommendedName>
</protein>
<proteinExistence type="predicted"/>
<dbReference type="EMBL" id="FNZH01000003">
    <property type="protein sequence ID" value="SEJ39209.1"/>
    <property type="molecule type" value="Genomic_DNA"/>
</dbReference>
<dbReference type="AlphaFoldDB" id="A0A1H6YD93"/>
<sequence>MYSRNQASKLTQEFWTVFGAYMKPVPSADGGRVNWQNYRTGVRHLYFRMQADRSRASISIEIQHPDPLLGELYFEQLQALRPLFQNELGESWVWLSAPSNETSISEYSVRKELEGVNVLNREHWPRIISFLKPRMIALDGFWSQAKYGFEGLC</sequence>
<dbReference type="OrthoDB" id="1467516at2"/>
<dbReference type="Proteomes" id="UP000199403">
    <property type="component" value="Unassembled WGS sequence"/>
</dbReference>